<keyword evidence="5 6" id="KW-0472">Membrane</keyword>
<dbReference type="Proteomes" id="UP000255108">
    <property type="component" value="Unassembled WGS sequence"/>
</dbReference>
<protein>
    <submittedName>
        <fullName evidence="7">Conjugal transfer protein TrbI</fullName>
    </submittedName>
    <submittedName>
        <fullName evidence="8">Type IV secretory pathway VirB10-like protein</fullName>
    </submittedName>
</protein>
<evidence type="ECO:0000256" key="3">
    <source>
        <dbReference type="ARBA" id="ARBA00022692"/>
    </source>
</evidence>
<dbReference type="Gene3D" id="2.40.128.260">
    <property type="entry name" value="Type IV secretion system, VirB10/TraB/TrbI"/>
    <property type="match status" value="1"/>
</dbReference>
<feature type="transmembrane region" description="Helical" evidence="6">
    <location>
        <begin position="23"/>
        <end position="44"/>
    </location>
</feature>
<comment type="similarity">
    <text evidence="2">Belongs to the TrbI/VirB10 family.</text>
</comment>
<dbReference type="Pfam" id="PF03743">
    <property type="entry name" value="TrbI"/>
    <property type="match status" value="1"/>
</dbReference>
<gene>
    <name evidence="8" type="ORF">EV682_109155</name>
    <name evidence="7" type="ORF">NCTC11159_01154</name>
</gene>
<dbReference type="EMBL" id="UGHR01000001">
    <property type="protein sequence ID" value="STQ90096.1"/>
    <property type="molecule type" value="Genomic_DNA"/>
</dbReference>
<evidence type="ECO:0000256" key="4">
    <source>
        <dbReference type="ARBA" id="ARBA00022989"/>
    </source>
</evidence>
<dbReference type="InterPro" id="IPR042217">
    <property type="entry name" value="T4SS_VirB10/TrbI"/>
</dbReference>
<accession>A0A377Q496</accession>
<evidence type="ECO:0000256" key="1">
    <source>
        <dbReference type="ARBA" id="ARBA00004167"/>
    </source>
</evidence>
<dbReference type="GO" id="GO:0016020">
    <property type="term" value="C:membrane"/>
    <property type="evidence" value="ECO:0007669"/>
    <property type="project" value="UniProtKB-SubCell"/>
</dbReference>
<evidence type="ECO:0000313" key="8">
    <source>
        <dbReference type="EMBL" id="TCU84630.1"/>
    </source>
</evidence>
<keyword evidence="3 6" id="KW-0812">Transmembrane</keyword>
<sequence length="453" mass="47962">MSANIQNDLDEKSLMKGKISRKIPHIIIGLILGGLFVVLAIEIIHGNSKSLSQVEKEKRVAARKAEAKDNVRPNLQLKAEEQKIEKKQTLDELLAAANTPNASGVSAERRSPSPYAANGEFDATGSIPTKGGGSSLGLVSGTEDAAEYEKKKQQVQVDLRKSPLISIAAKSSASGGDADTLSDTELKIKLLKQQQAATTPAGGSIQNSALNDRLALLQKGAGAGESKVEGGNNENLAQFVEHANKSSRKGAIVAEGPGDPNTIYQGSIVRAVTRQRIDCQQPTSITAHITRDVYDTVRNQRVLIPAGSRVVGICNANIDQASTRVAVAFERIIFPNGADIRLGGMTAADAEGVGGLTGDVDDHFWTQFRAAFAISLIQVGTDVISNKNSNGNGSNSNSQIVMNSAGATLGDVAKRSMDRYTKMAPTIAVPAGETFLIQIKRDIVVPNSVFRKS</sequence>
<name>A0A377Q496_9NEIS</name>
<dbReference type="AlphaFoldDB" id="A0A377Q496"/>
<dbReference type="CDD" id="cd16429">
    <property type="entry name" value="VirB10"/>
    <property type="match status" value="1"/>
</dbReference>
<evidence type="ECO:0000256" key="2">
    <source>
        <dbReference type="ARBA" id="ARBA00010265"/>
    </source>
</evidence>
<evidence type="ECO:0000256" key="6">
    <source>
        <dbReference type="SAM" id="Phobius"/>
    </source>
</evidence>
<evidence type="ECO:0000313" key="10">
    <source>
        <dbReference type="Proteomes" id="UP000295794"/>
    </source>
</evidence>
<dbReference type="RefSeq" id="WP_115226474.1">
    <property type="nucleotide sequence ID" value="NZ_CAWOLO010000009.1"/>
</dbReference>
<dbReference type="EMBL" id="SMBT01000009">
    <property type="protein sequence ID" value="TCU84630.1"/>
    <property type="molecule type" value="Genomic_DNA"/>
</dbReference>
<dbReference type="OrthoDB" id="9766860at2"/>
<keyword evidence="4 6" id="KW-1133">Transmembrane helix</keyword>
<evidence type="ECO:0000313" key="9">
    <source>
        <dbReference type="Proteomes" id="UP000255108"/>
    </source>
</evidence>
<proteinExistence type="inferred from homology"/>
<dbReference type="Proteomes" id="UP000295794">
    <property type="component" value="Unassembled WGS sequence"/>
</dbReference>
<keyword evidence="10" id="KW-1185">Reference proteome</keyword>
<evidence type="ECO:0000313" key="7">
    <source>
        <dbReference type="EMBL" id="STQ90096.1"/>
    </source>
</evidence>
<reference evidence="7 9" key="1">
    <citation type="submission" date="2018-06" db="EMBL/GenBank/DDBJ databases">
        <authorList>
            <consortium name="Pathogen Informatics"/>
            <person name="Doyle S."/>
        </authorList>
    </citation>
    <scope>NUCLEOTIDE SEQUENCE [LARGE SCALE GENOMIC DNA]</scope>
    <source>
        <strain evidence="7 9">NCTC11159</strain>
    </source>
</reference>
<dbReference type="InterPro" id="IPR005498">
    <property type="entry name" value="T4SS_VirB10/TraB/TrbI"/>
</dbReference>
<evidence type="ECO:0000256" key="5">
    <source>
        <dbReference type="ARBA" id="ARBA00023136"/>
    </source>
</evidence>
<organism evidence="7 9">
    <name type="scientific">Iodobacter fluviatilis</name>
    <dbReference type="NCBI Taxonomy" id="537"/>
    <lineage>
        <taxon>Bacteria</taxon>
        <taxon>Pseudomonadati</taxon>
        <taxon>Pseudomonadota</taxon>
        <taxon>Betaproteobacteria</taxon>
        <taxon>Neisseriales</taxon>
        <taxon>Chitinibacteraceae</taxon>
        <taxon>Iodobacter</taxon>
    </lineage>
</organism>
<comment type="subcellular location">
    <subcellularLocation>
        <location evidence="1">Membrane</location>
        <topology evidence="1">Single-pass membrane protein</topology>
    </subcellularLocation>
</comment>
<reference evidence="8 10" key="2">
    <citation type="submission" date="2019-03" db="EMBL/GenBank/DDBJ databases">
        <title>Genomic Encyclopedia of Type Strains, Phase IV (KMG-IV): sequencing the most valuable type-strain genomes for metagenomic binning, comparative biology and taxonomic classification.</title>
        <authorList>
            <person name="Goeker M."/>
        </authorList>
    </citation>
    <scope>NUCLEOTIDE SEQUENCE [LARGE SCALE GENOMIC DNA]</scope>
    <source>
        <strain evidence="8 10">DSM 3764</strain>
    </source>
</reference>